<dbReference type="AlphaFoldDB" id="A0A542YJD3"/>
<keyword evidence="4" id="KW-1185">Reference proteome</keyword>
<dbReference type="RefSeq" id="WP_141880356.1">
    <property type="nucleotide sequence ID" value="NZ_VFOM01000001.1"/>
</dbReference>
<reference evidence="3 4" key="1">
    <citation type="submission" date="2019-06" db="EMBL/GenBank/DDBJ databases">
        <title>Sequencing the genomes of 1000 actinobacteria strains.</title>
        <authorList>
            <person name="Klenk H.-P."/>
        </authorList>
    </citation>
    <scope>NUCLEOTIDE SEQUENCE [LARGE SCALE GENOMIC DNA]</scope>
    <source>
        <strain evidence="3 4">DSM 26477</strain>
    </source>
</reference>
<dbReference type="PANTHER" id="PTHR35369">
    <property type="entry name" value="BLR3025 PROTEIN-RELATED"/>
    <property type="match status" value="1"/>
</dbReference>
<evidence type="ECO:0000256" key="1">
    <source>
        <dbReference type="ARBA" id="ARBA00022763"/>
    </source>
</evidence>
<dbReference type="InterPro" id="IPR050356">
    <property type="entry name" value="SulA_CellDiv_inhibitor"/>
</dbReference>
<dbReference type="SUPFAM" id="SSF56672">
    <property type="entry name" value="DNA/RNA polymerases"/>
    <property type="match status" value="1"/>
</dbReference>
<protein>
    <submittedName>
        <fullName evidence="3">Protein ImuB</fullName>
    </submittedName>
</protein>
<dbReference type="GO" id="GO:0006281">
    <property type="term" value="P:DNA repair"/>
    <property type="evidence" value="ECO:0007669"/>
    <property type="project" value="InterPro"/>
</dbReference>
<dbReference type="InterPro" id="IPR001126">
    <property type="entry name" value="UmuC"/>
</dbReference>
<organism evidence="3 4">
    <name type="scientific">Homoserinimonas aerilata</name>
    <dbReference type="NCBI Taxonomy" id="1162970"/>
    <lineage>
        <taxon>Bacteria</taxon>
        <taxon>Bacillati</taxon>
        <taxon>Actinomycetota</taxon>
        <taxon>Actinomycetes</taxon>
        <taxon>Micrococcales</taxon>
        <taxon>Microbacteriaceae</taxon>
        <taxon>Homoserinimonas</taxon>
    </lineage>
</organism>
<dbReference type="PROSITE" id="PS50173">
    <property type="entry name" value="UMUC"/>
    <property type="match status" value="1"/>
</dbReference>
<evidence type="ECO:0000259" key="2">
    <source>
        <dbReference type="PROSITE" id="PS50173"/>
    </source>
</evidence>
<evidence type="ECO:0000313" key="3">
    <source>
        <dbReference type="EMBL" id="TQL48180.1"/>
    </source>
</evidence>
<evidence type="ECO:0000313" key="4">
    <source>
        <dbReference type="Proteomes" id="UP000317998"/>
    </source>
</evidence>
<dbReference type="CDD" id="cd03468">
    <property type="entry name" value="PolY_like"/>
    <property type="match status" value="1"/>
</dbReference>
<sequence>MTETAADPLRALIVWLPDWPISAARMEQGLPPDGPLALVDRGHVVACSESARREGVRRGLRLREAQLRCPELVLAPYDATADARAFDPVVAVIEQIVPGVQILRPGLCAVRARGAARYYGGEQQAAERLLTALEEHGLAGTGIGIADSLFAAEQAVWQATAQHPLIIVPAGESARFLAGLPIEALGDDSVTPLLRRLGARTLGDFAALSATDVRTRFGETGARAHARAGGNDPRPVIARVPPRELDCSVEFEPPLDRVDQIAFGMRAASELFITRLTRERLVCTGIRITVTDETGVNSERGWAHPRYFTAADVLDRVRWQLQGDSGADGGPDSPVARVQIAPEHVDAAAGHEEGLWGQMADERIHHGLSRIQSMLGHEAVLTAVAGGGRLLAERRVLVPWGDAPPATARAASSRPWPGSLPDPQPTTVFETPQPVTVLDAGGTTVDVDRRGSLSGAPTWLGHEQGGTGPPGRHRIAGWAGPWPLRQRWWDPAKSRRSDRFQILDDNGTAWLLLLEQHCWWAEGRYD</sequence>
<gene>
    <name evidence="3" type="ORF">FB562_1264</name>
</gene>
<name>A0A542YJD3_9MICO</name>
<dbReference type="PANTHER" id="PTHR35369:SF2">
    <property type="entry name" value="BLR3025 PROTEIN"/>
    <property type="match status" value="1"/>
</dbReference>
<dbReference type="InterPro" id="IPR043502">
    <property type="entry name" value="DNA/RNA_pol_sf"/>
</dbReference>
<dbReference type="Proteomes" id="UP000317998">
    <property type="component" value="Unassembled WGS sequence"/>
</dbReference>
<dbReference type="EMBL" id="VFOM01000001">
    <property type="protein sequence ID" value="TQL48180.1"/>
    <property type="molecule type" value="Genomic_DNA"/>
</dbReference>
<keyword evidence="1" id="KW-0227">DNA damage</keyword>
<dbReference type="Gene3D" id="3.40.1170.60">
    <property type="match status" value="1"/>
</dbReference>
<feature type="domain" description="UmuC" evidence="2">
    <location>
        <begin position="35"/>
        <end position="185"/>
    </location>
</feature>
<dbReference type="Pfam" id="PF00817">
    <property type="entry name" value="IMS"/>
    <property type="match status" value="1"/>
</dbReference>
<comment type="caution">
    <text evidence="3">The sequence shown here is derived from an EMBL/GenBank/DDBJ whole genome shotgun (WGS) entry which is preliminary data.</text>
</comment>
<dbReference type="OrthoDB" id="5244088at2"/>
<proteinExistence type="predicted"/>
<accession>A0A542YJD3</accession>